<evidence type="ECO:0000259" key="4">
    <source>
        <dbReference type="PROSITE" id="PS51733"/>
    </source>
</evidence>
<dbReference type="EC" id="6.3.4.15" evidence="3"/>
<dbReference type="RefSeq" id="WP_113660337.1">
    <property type="nucleotide sequence ID" value="NZ_KZ845681.1"/>
</dbReference>
<keyword evidence="3" id="KW-0547">Nucleotide-binding</keyword>
<dbReference type="Pfam" id="PF02237">
    <property type="entry name" value="BPL_C"/>
    <property type="match status" value="1"/>
</dbReference>
<dbReference type="Gene3D" id="2.30.30.100">
    <property type="match status" value="1"/>
</dbReference>
<keyword evidence="1 3" id="KW-0436">Ligase</keyword>
<comment type="similarity">
    <text evidence="3">Belongs to the biotin--protein ligase family.</text>
</comment>
<comment type="caution">
    <text evidence="3">Lacks conserved residue(s) required for the propagation of feature annotation.</text>
</comment>
<dbReference type="SUPFAM" id="SSF46785">
    <property type="entry name" value="Winged helix' DNA-binding domain"/>
    <property type="match status" value="1"/>
</dbReference>
<keyword evidence="3" id="KW-0678">Repressor</keyword>
<sequence length="326" mass="36717">MTLCIRDQLLSLLIKYQPQYVSGEEISRQVGCSRAAIWKHIEELRQEGYEIEARPRSGYRLVYRPDRVAPEEISYHLHTQKFGRKIRYQEVVHSTQILAHEWAREGIEEGALVVAEQQEAGRGRLGRKWYSPSHTGVWMSLILRPSILLTDASHLTLLASLGVKQGIERVTGLPIQIKWPNDLLIHGKKICGILTELRGEQDQVHYVIIGIGINVNTPKESWPEEIRRIATSLAIELGGPVHRASLIAAILEELEEVYQQYMNQGFTKIKAQWEKSSGILGKSIVARTAQGTYTGIAEQLTGQGALLLRTDQGLIPIHSADILLKE</sequence>
<dbReference type="GO" id="GO:0009249">
    <property type="term" value="P:protein lipoylation"/>
    <property type="evidence" value="ECO:0007669"/>
    <property type="project" value="UniProtKB-ARBA"/>
</dbReference>
<dbReference type="InterPro" id="IPR045864">
    <property type="entry name" value="aa-tRNA-synth_II/BPL/LPL"/>
</dbReference>
<organism evidence="5 6">
    <name type="scientific">Thermoflavimicrobium daqui</name>
    <dbReference type="NCBI Taxonomy" id="2137476"/>
    <lineage>
        <taxon>Bacteria</taxon>
        <taxon>Bacillati</taxon>
        <taxon>Bacillota</taxon>
        <taxon>Bacilli</taxon>
        <taxon>Bacillales</taxon>
        <taxon>Thermoactinomycetaceae</taxon>
        <taxon>Thermoflavimicrobium</taxon>
    </lineage>
</organism>
<dbReference type="AlphaFoldDB" id="A0A364K0R4"/>
<keyword evidence="6" id="KW-1185">Reference proteome</keyword>
<gene>
    <name evidence="3" type="primary">birA</name>
    <name evidence="5" type="ORF">DL897_17135</name>
</gene>
<dbReference type="SUPFAM" id="SSF55681">
    <property type="entry name" value="Class II aaRS and biotin synthetases"/>
    <property type="match status" value="1"/>
</dbReference>
<proteinExistence type="inferred from homology"/>
<dbReference type="HAMAP" id="MF_00978">
    <property type="entry name" value="Bifunct_BirA"/>
    <property type="match status" value="1"/>
</dbReference>
<feature type="binding site" evidence="3">
    <location>
        <position position="189"/>
    </location>
    <ligand>
        <name>biotin</name>
        <dbReference type="ChEBI" id="CHEBI:57586"/>
    </ligand>
</feature>
<feature type="binding site" evidence="3">
    <location>
        <position position="118"/>
    </location>
    <ligand>
        <name>biotin</name>
        <dbReference type="ChEBI" id="CHEBI:57586"/>
    </ligand>
</feature>
<evidence type="ECO:0000313" key="5">
    <source>
        <dbReference type="EMBL" id="RAL21089.1"/>
    </source>
</evidence>
<dbReference type="NCBIfam" id="TIGR00121">
    <property type="entry name" value="birA_ligase"/>
    <property type="match status" value="1"/>
</dbReference>
<comment type="function">
    <text evidence="3">Acts both as a biotin--[acetyl-CoA-carboxylase] ligase and a repressor.</text>
</comment>
<feature type="binding site" evidence="3">
    <location>
        <begin position="122"/>
        <end position="124"/>
    </location>
    <ligand>
        <name>biotin</name>
        <dbReference type="ChEBI" id="CHEBI:57586"/>
    </ligand>
</feature>
<dbReference type="InterPro" id="IPR036390">
    <property type="entry name" value="WH_DNA-bd_sf"/>
</dbReference>
<dbReference type="Pfam" id="PF03099">
    <property type="entry name" value="BPL_LplA_LipB"/>
    <property type="match status" value="1"/>
</dbReference>
<comment type="caution">
    <text evidence="5">The sequence shown here is derived from an EMBL/GenBank/DDBJ whole genome shotgun (WGS) entry which is preliminary data.</text>
</comment>
<dbReference type="Gene3D" id="3.30.930.10">
    <property type="entry name" value="Bira Bifunctional Protein, Domain 2"/>
    <property type="match status" value="1"/>
</dbReference>
<dbReference type="InterPro" id="IPR004143">
    <property type="entry name" value="BPL_LPL_catalytic"/>
</dbReference>
<dbReference type="GO" id="GO:0003677">
    <property type="term" value="F:DNA binding"/>
    <property type="evidence" value="ECO:0007669"/>
    <property type="project" value="UniProtKB-UniRule"/>
</dbReference>
<keyword evidence="3" id="KW-0804">Transcription</keyword>
<keyword evidence="3" id="KW-0238">DNA-binding</keyword>
<evidence type="ECO:0000313" key="6">
    <source>
        <dbReference type="Proteomes" id="UP000251213"/>
    </source>
</evidence>
<keyword evidence="3" id="KW-0067">ATP-binding</keyword>
<dbReference type="InterPro" id="IPR036388">
    <property type="entry name" value="WH-like_DNA-bd_sf"/>
</dbReference>
<evidence type="ECO:0000256" key="2">
    <source>
        <dbReference type="ARBA" id="ARBA00023267"/>
    </source>
</evidence>
<dbReference type="OrthoDB" id="9807064at2"/>
<keyword evidence="2 3" id="KW-0092">Biotin</keyword>
<dbReference type="GO" id="GO:0004077">
    <property type="term" value="F:biotin--[biotin carboxyl-carrier protein] ligase activity"/>
    <property type="evidence" value="ECO:0007669"/>
    <property type="project" value="UniProtKB-UniRule"/>
</dbReference>
<dbReference type="InterPro" id="IPR013196">
    <property type="entry name" value="HTH_11"/>
</dbReference>
<dbReference type="InterPro" id="IPR004408">
    <property type="entry name" value="Biotin_CoA_COase_ligase"/>
</dbReference>
<dbReference type="PROSITE" id="PS51733">
    <property type="entry name" value="BPL_LPL_CATALYTIC"/>
    <property type="match status" value="1"/>
</dbReference>
<feature type="DNA-binding region" description="H-T-H motif" evidence="3">
    <location>
        <begin position="23"/>
        <end position="42"/>
    </location>
</feature>
<feature type="domain" description="BPL/LPL catalytic" evidence="4">
    <location>
        <begin position="71"/>
        <end position="262"/>
    </location>
</feature>
<dbReference type="InterPro" id="IPR030855">
    <property type="entry name" value="Bifunct_BirA"/>
</dbReference>
<evidence type="ECO:0000256" key="3">
    <source>
        <dbReference type="HAMAP-Rule" id="MF_00978"/>
    </source>
</evidence>
<dbReference type="GO" id="GO:0005524">
    <property type="term" value="F:ATP binding"/>
    <property type="evidence" value="ECO:0007669"/>
    <property type="project" value="UniProtKB-UniRule"/>
</dbReference>
<reference evidence="5 6" key="1">
    <citation type="submission" date="2018-06" db="EMBL/GenBank/DDBJ databases">
        <title>Thermoflavimicrobium daqus sp. nov., a thermophilic microbe isolated from Moutai-flavour Daqu.</title>
        <authorList>
            <person name="Wang X."/>
            <person name="Zhou H."/>
        </authorList>
    </citation>
    <scope>NUCLEOTIDE SEQUENCE [LARGE SCALE GENOMIC DNA]</scope>
    <source>
        <strain evidence="5 6">FBKL4.011</strain>
    </source>
</reference>
<dbReference type="GO" id="GO:0006355">
    <property type="term" value="P:regulation of DNA-templated transcription"/>
    <property type="evidence" value="ECO:0007669"/>
    <property type="project" value="UniProtKB-UniRule"/>
</dbReference>
<evidence type="ECO:0000256" key="1">
    <source>
        <dbReference type="ARBA" id="ARBA00022598"/>
    </source>
</evidence>
<dbReference type="GO" id="GO:0016740">
    <property type="term" value="F:transferase activity"/>
    <property type="evidence" value="ECO:0007669"/>
    <property type="project" value="UniProtKB-ARBA"/>
</dbReference>
<dbReference type="CDD" id="cd16442">
    <property type="entry name" value="BPL"/>
    <property type="match status" value="1"/>
</dbReference>
<dbReference type="InterPro" id="IPR003142">
    <property type="entry name" value="BPL_C"/>
</dbReference>
<dbReference type="Gene3D" id="1.10.10.10">
    <property type="entry name" value="Winged helix-like DNA-binding domain superfamily/Winged helix DNA-binding domain"/>
    <property type="match status" value="1"/>
</dbReference>
<dbReference type="GO" id="GO:0005737">
    <property type="term" value="C:cytoplasm"/>
    <property type="evidence" value="ECO:0007669"/>
    <property type="project" value="TreeGrafter"/>
</dbReference>
<name>A0A364K0R4_9BACL</name>
<keyword evidence="3" id="KW-0805">Transcription regulation</keyword>
<comment type="catalytic activity">
    <reaction evidence="3">
        <text>biotin + L-lysyl-[protein] + ATP = N(6)-biotinyl-L-lysyl-[protein] + AMP + diphosphate + H(+)</text>
        <dbReference type="Rhea" id="RHEA:11756"/>
        <dbReference type="Rhea" id="RHEA-COMP:9752"/>
        <dbReference type="Rhea" id="RHEA-COMP:10505"/>
        <dbReference type="ChEBI" id="CHEBI:15378"/>
        <dbReference type="ChEBI" id="CHEBI:29969"/>
        <dbReference type="ChEBI" id="CHEBI:30616"/>
        <dbReference type="ChEBI" id="CHEBI:33019"/>
        <dbReference type="ChEBI" id="CHEBI:57586"/>
        <dbReference type="ChEBI" id="CHEBI:83144"/>
        <dbReference type="ChEBI" id="CHEBI:456215"/>
        <dbReference type="EC" id="6.3.4.15"/>
    </reaction>
</comment>
<dbReference type="PANTHER" id="PTHR12835:SF5">
    <property type="entry name" value="BIOTIN--PROTEIN LIGASE"/>
    <property type="match status" value="1"/>
</dbReference>
<accession>A0A364K0R4</accession>
<dbReference type="Pfam" id="PF08279">
    <property type="entry name" value="HTH_11"/>
    <property type="match status" value="1"/>
</dbReference>
<dbReference type="PANTHER" id="PTHR12835">
    <property type="entry name" value="BIOTIN PROTEIN LIGASE"/>
    <property type="match status" value="1"/>
</dbReference>
<protein>
    <recommendedName>
        <fullName evidence="3">Bifunctional ligase/repressor BirA</fullName>
    </recommendedName>
    <alternativeName>
        <fullName evidence="3">Biotin--[acetyl-CoA-carboxylase] ligase</fullName>
        <ecNumber evidence="3">6.3.4.15</ecNumber>
    </alternativeName>
    <alternativeName>
        <fullName evidence="3">Biotin--protein ligase</fullName>
    </alternativeName>
    <alternativeName>
        <fullName evidence="3">Biotin-[acetyl-CoA carboxylase] synthetase</fullName>
    </alternativeName>
</protein>
<reference evidence="5 6" key="2">
    <citation type="submission" date="2018-06" db="EMBL/GenBank/DDBJ databases">
        <authorList>
            <person name="Zhirakovskaya E."/>
        </authorList>
    </citation>
    <scope>NUCLEOTIDE SEQUENCE [LARGE SCALE GENOMIC DNA]</scope>
    <source>
        <strain evidence="5 6">FBKL4.011</strain>
    </source>
</reference>
<dbReference type="EMBL" id="QJKK01000019">
    <property type="protein sequence ID" value="RAL21089.1"/>
    <property type="molecule type" value="Genomic_DNA"/>
</dbReference>
<dbReference type="Proteomes" id="UP000251213">
    <property type="component" value="Unassembled WGS sequence"/>
</dbReference>